<evidence type="ECO:0008006" key="3">
    <source>
        <dbReference type="Google" id="ProtNLM"/>
    </source>
</evidence>
<evidence type="ECO:0000313" key="1">
    <source>
        <dbReference type="EMBL" id="KLV04148.1"/>
    </source>
</evidence>
<organism evidence="1 2">
    <name type="scientific">Photobacterium aquae</name>
    <dbReference type="NCBI Taxonomy" id="1195763"/>
    <lineage>
        <taxon>Bacteria</taxon>
        <taxon>Pseudomonadati</taxon>
        <taxon>Pseudomonadota</taxon>
        <taxon>Gammaproteobacteria</taxon>
        <taxon>Vibrionales</taxon>
        <taxon>Vibrionaceae</taxon>
        <taxon>Photobacterium</taxon>
    </lineage>
</organism>
<dbReference type="RefSeq" id="WP_047879919.1">
    <property type="nucleotide sequence ID" value="NZ_LDOT01000023.1"/>
</dbReference>
<reference evidence="1 2" key="1">
    <citation type="submission" date="2015-05" db="EMBL/GenBank/DDBJ databases">
        <title>Photobacterium galathea sp. nov.</title>
        <authorList>
            <person name="Machado H."/>
            <person name="Gram L."/>
        </authorList>
    </citation>
    <scope>NUCLEOTIDE SEQUENCE [LARGE SCALE GENOMIC DNA]</scope>
    <source>
        <strain evidence="1 2">CGMCC 1.12159</strain>
    </source>
</reference>
<dbReference type="AlphaFoldDB" id="A0A0J1GWQ2"/>
<name>A0A0J1GWQ2_9GAMM</name>
<dbReference type="EMBL" id="LDOT01000023">
    <property type="protein sequence ID" value="KLV04148.1"/>
    <property type="molecule type" value="Genomic_DNA"/>
</dbReference>
<accession>A0A0J1GWQ2</accession>
<keyword evidence="2" id="KW-1185">Reference proteome</keyword>
<proteinExistence type="predicted"/>
<evidence type="ECO:0000313" key="2">
    <source>
        <dbReference type="Proteomes" id="UP000036097"/>
    </source>
</evidence>
<comment type="caution">
    <text evidence="1">The sequence shown here is derived from an EMBL/GenBank/DDBJ whole genome shotgun (WGS) entry which is preliminary data.</text>
</comment>
<gene>
    <name evidence="1" type="ORF">ABT56_16205</name>
</gene>
<dbReference type="PATRIC" id="fig|1195763.3.peg.3453"/>
<dbReference type="Proteomes" id="UP000036097">
    <property type="component" value="Unassembled WGS sequence"/>
</dbReference>
<sequence>MLKYIVIALVGLGVYIGMTYKDDIEDLMDSRSLEEVHDVFEDMSDKASDSADSLSEAADKLSSKFEELTN</sequence>
<protein>
    <recommendedName>
        <fullName evidence="3">YtxH domain-containing protein</fullName>
    </recommendedName>
</protein>
<dbReference type="OrthoDB" id="5823330at2"/>